<evidence type="ECO:0000256" key="1">
    <source>
        <dbReference type="ARBA" id="ARBA00000032"/>
    </source>
</evidence>
<accession>A0A4P7VRD0</accession>
<organism evidence="9 10">
    <name type="scientific">Muribaculum gordoncarteri</name>
    <dbReference type="NCBI Taxonomy" id="2530390"/>
    <lineage>
        <taxon>Bacteria</taxon>
        <taxon>Pseudomonadati</taxon>
        <taxon>Bacteroidota</taxon>
        <taxon>Bacteroidia</taxon>
        <taxon>Bacteroidales</taxon>
        <taxon>Muribaculaceae</taxon>
        <taxon>Muribaculum</taxon>
    </lineage>
</organism>
<dbReference type="Gene3D" id="3.60.21.10">
    <property type="match status" value="1"/>
</dbReference>
<dbReference type="GO" id="GO:0003993">
    <property type="term" value="F:acid phosphatase activity"/>
    <property type="evidence" value="ECO:0007669"/>
    <property type="project" value="UniProtKB-UniRule"/>
</dbReference>
<reference evidence="9 10" key="1">
    <citation type="submission" date="2019-02" db="EMBL/GenBank/DDBJ databases">
        <title>Isolation and identification of novel species under the genus Muribaculum.</title>
        <authorList>
            <person name="Miyake S."/>
            <person name="Ding Y."/>
            <person name="Low A."/>
            <person name="Soh M."/>
            <person name="Seedorf H."/>
        </authorList>
    </citation>
    <scope>NUCLEOTIDE SEQUENCE [LARGE SCALE GENOMIC DNA]</scope>
    <source>
        <strain evidence="9 10">TLL-A4</strain>
    </source>
</reference>
<dbReference type="GO" id="GO:0046872">
    <property type="term" value="F:metal ion binding"/>
    <property type="evidence" value="ECO:0007669"/>
    <property type="project" value="UniProtKB-KW"/>
</dbReference>
<dbReference type="PANTHER" id="PTHR10161">
    <property type="entry name" value="TARTRATE-RESISTANT ACID PHOSPHATASE TYPE 5"/>
    <property type="match status" value="1"/>
</dbReference>
<evidence type="ECO:0000259" key="8">
    <source>
        <dbReference type="Pfam" id="PF00149"/>
    </source>
</evidence>
<dbReference type="InterPro" id="IPR004843">
    <property type="entry name" value="Calcineurin-like_PHP"/>
</dbReference>
<dbReference type="OrthoDB" id="9809781at2"/>
<dbReference type="AlphaFoldDB" id="A0A4P7VRD0"/>
<evidence type="ECO:0000313" key="9">
    <source>
        <dbReference type="EMBL" id="QCD36906.1"/>
    </source>
</evidence>
<dbReference type="EMBL" id="CP039393">
    <property type="protein sequence ID" value="QCD36906.1"/>
    <property type="molecule type" value="Genomic_DNA"/>
</dbReference>
<feature type="binding site" evidence="6">
    <location>
        <position position="40"/>
    </location>
    <ligand>
        <name>Fe cation</name>
        <dbReference type="ChEBI" id="CHEBI:24875"/>
        <label>1</label>
    </ligand>
</feature>
<feature type="binding site" evidence="6">
    <location>
        <position position="111"/>
    </location>
    <ligand>
        <name>Fe cation</name>
        <dbReference type="ChEBI" id="CHEBI:24875"/>
        <label>2</label>
    </ligand>
</feature>
<dbReference type="KEGG" id="mgod:E7746_13990"/>
<evidence type="ECO:0000313" key="10">
    <source>
        <dbReference type="Proteomes" id="UP000297031"/>
    </source>
</evidence>
<feature type="signal peptide" evidence="7">
    <location>
        <begin position="1"/>
        <end position="24"/>
    </location>
</feature>
<feature type="binding site" evidence="6">
    <location>
        <position position="73"/>
    </location>
    <ligand>
        <name>Fe cation</name>
        <dbReference type="ChEBI" id="CHEBI:24875"/>
        <label>2</label>
    </ligand>
</feature>
<feature type="domain" description="Calcineurin-like phosphoesterase" evidence="8">
    <location>
        <begin position="35"/>
        <end position="243"/>
    </location>
</feature>
<sequence length="311" mass="35184">MIRKLFITAVAVASVMFSSLTAWAQNEIPKGDINLIVASDLGRNGYYDQKKVAATMGDVAEQIGPDAVLALGDTHHYEGVESVSDPLWMTNYELIYSHPELMVHWYPICGNHEYRGNTQAVIDYSKVSRRWDMPAKYYTKAFKDGDTSLLVVFLDTPPLIDKYRKKSDTYPDATKQDADAQLKWLDSVLSDASEDWIVVVGHHPIFASTDKSESERTDMQKRVDTILRRHNVDMYICGHIHNYQYIKKTGSKIDYVVNTSGSKTRVPGDIEGTVFKSDAPGFSVLNADRESLRLNMLDKEGNILYTVKRDK</sequence>
<dbReference type="InterPro" id="IPR051558">
    <property type="entry name" value="Metallophosphoesterase_PAP"/>
</dbReference>
<keyword evidence="4 5" id="KW-0378">Hydrolase</keyword>
<dbReference type="Pfam" id="PF00149">
    <property type="entry name" value="Metallophos"/>
    <property type="match status" value="1"/>
</dbReference>
<protein>
    <recommendedName>
        <fullName evidence="2 5">acid phosphatase</fullName>
        <ecNumber evidence="2 5">3.1.3.2</ecNumber>
    </recommendedName>
</protein>
<evidence type="ECO:0000256" key="6">
    <source>
        <dbReference type="PIRSR" id="PIRSR000898-1"/>
    </source>
</evidence>
<proteinExistence type="predicted"/>
<feature type="binding site" evidence="6">
    <location>
        <position position="202"/>
    </location>
    <ligand>
        <name>Fe cation</name>
        <dbReference type="ChEBI" id="CHEBI:24875"/>
        <label>2</label>
    </ligand>
</feature>
<feature type="binding site" evidence="6">
    <location>
        <position position="239"/>
    </location>
    <ligand>
        <name>Fe cation</name>
        <dbReference type="ChEBI" id="CHEBI:24875"/>
        <label>2</label>
    </ligand>
</feature>
<evidence type="ECO:0000256" key="4">
    <source>
        <dbReference type="ARBA" id="ARBA00022801"/>
    </source>
</evidence>
<dbReference type="PIRSF" id="PIRSF000898">
    <property type="entry name" value="Acid_Ptase_5"/>
    <property type="match status" value="1"/>
</dbReference>
<evidence type="ECO:0000256" key="3">
    <source>
        <dbReference type="ARBA" id="ARBA00022729"/>
    </source>
</evidence>
<dbReference type="EC" id="3.1.3.2" evidence="2 5"/>
<dbReference type="Proteomes" id="UP000297031">
    <property type="component" value="Chromosome"/>
</dbReference>
<evidence type="ECO:0000256" key="7">
    <source>
        <dbReference type="SAM" id="SignalP"/>
    </source>
</evidence>
<keyword evidence="3 7" id="KW-0732">Signal</keyword>
<keyword evidence="10" id="KW-1185">Reference proteome</keyword>
<feature type="binding site" evidence="6">
    <location>
        <position position="73"/>
    </location>
    <ligand>
        <name>Fe cation</name>
        <dbReference type="ChEBI" id="CHEBI:24875"/>
        <label>1</label>
    </ligand>
</feature>
<dbReference type="InterPro" id="IPR029052">
    <property type="entry name" value="Metallo-depent_PP-like"/>
</dbReference>
<dbReference type="SUPFAM" id="SSF56300">
    <property type="entry name" value="Metallo-dependent phosphatases"/>
    <property type="match status" value="1"/>
</dbReference>
<name>A0A4P7VRD0_9BACT</name>
<comment type="catalytic activity">
    <reaction evidence="1 5">
        <text>a phosphate monoester + H2O = an alcohol + phosphate</text>
        <dbReference type="Rhea" id="RHEA:15017"/>
        <dbReference type="ChEBI" id="CHEBI:15377"/>
        <dbReference type="ChEBI" id="CHEBI:30879"/>
        <dbReference type="ChEBI" id="CHEBI:43474"/>
        <dbReference type="ChEBI" id="CHEBI:67140"/>
        <dbReference type="EC" id="3.1.3.2"/>
    </reaction>
</comment>
<evidence type="ECO:0000256" key="2">
    <source>
        <dbReference type="ARBA" id="ARBA00012646"/>
    </source>
</evidence>
<dbReference type="PANTHER" id="PTHR10161:SF14">
    <property type="entry name" value="TARTRATE-RESISTANT ACID PHOSPHATASE TYPE 5"/>
    <property type="match status" value="1"/>
</dbReference>
<feature type="binding site" evidence="6">
    <location>
        <position position="241"/>
    </location>
    <ligand>
        <name>Fe cation</name>
        <dbReference type="ChEBI" id="CHEBI:24875"/>
        <label>1</label>
    </ligand>
</feature>
<gene>
    <name evidence="9" type="ORF">E7746_13990</name>
</gene>
<comment type="cofactor">
    <cofactor evidence="6">
        <name>Fe cation</name>
        <dbReference type="ChEBI" id="CHEBI:24875"/>
    </cofactor>
    <text evidence="6">Binds 2 iron ions per subunit.</text>
</comment>
<evidence type="ECO:0000256" key="5">
    <source>
        <dbReference type="PIRNR" id="PIRNR000898"/>
    </source>
</evidence>
<feature type="chain" id="PRO_5020905751" description="acid phosphatase" evidence="7">
    <location>
        <begin position="25"/>
        <end position="311"/>
    </location>
</feature>
<dbReference type="InterPro" id="IPR024927">
    <property type="entry name" value="Acid_PPase"/>
</dbReference>
<keyword evidence="5 6" id="KW-0408">Iron</keyword>
<keyword evidence="6" id="KW-0479">Metal-binding</keyword>